<reference evidence="2 3" key="1">
    <citation type="submission" date="2019-03" db="EMBL/GenBank/DDBJ databases">
        <title>First draft genome of Liparis tanakae, snailfish: a comprehensive survey of snailfish specific genes.</title>
        <authorList>
            <person name="Kim W."/>
            <person name="Song I."/>
            <person name="Jeong J.-H."/>
            <person name="Kim D."/>
            <person name="Kim S."/>
            <person name="Ryu S."/>
            <person name="Song J.Y."/>
            <person name="Lee S.K."/>
        </authorList>
    </citation>
    <scope>NUCLEOTIDE SEQUENCE [LARGE SCALE GENOMIC DNA]</scope>
    <source>
        <tissue evidence="2">Muscle</tissue>
    </source>
</reference>
<protein>
    <submittedName>
        <fullName evidence="2">Uncharacterized protein</fullName>
    </submittedName>
</protein>
<comment type="caution">
    <text evidence="2">The sequence shown here is derived from an EMBL/GenBank/DDBJ whole genome shotgun (WGS) entry which is preliminary data.</text>
</comment>
<evidence type="ECO:0000313" key="2">
    <source>
        <dbReference type="EMBL" id="TNN55473.1"/>
    </source>
</evidence>
<feature type="region of interest" description="Disordered" evidence="1">
    <location>
        <begin position="1"/>
        <end position="29"/>
    </location>
</feature>
<name>A0A4Z2GRR6_9TELE</name>
<gene>
    <name evidence="2" type="ORF">EYF80_034295</name>
</gene>
<evidence type="ECO:0000313" key="3">
    <source>
        <dbReference type="Proteomes" id="UP000314294"/>
    </source>
</evidence>
<accession>A0A4Z2GRR6</accession>
<keyword evidence="3" id="KW-1185">Reference proteome</keyword>
<dbReference type="Proteomes" id="UP000314294">
    <property type="component" value="Unassembled WGS sequence"/>
</dbReference>
<dbReference type="EMBL" id="SRLO01000454">
    <property type="protein sequence ID" value="TNN55473.1"/>
    <property type="molecule type" value="Genomic_DNA"/>
</dbReference>
<proteinExistence type="predicted"/>
<organism evidence="2 3">
    <name type="scientific">Liparis tanakae</name>
    <name type="common">Tanaka's snailfish</name>
    <dbReference type="NCBI Taxonomy" id="230148"/>
    <lineage>
        <taxon>Eukaryota</taxon>
        <taxon>Metazoa</taxon>
        <taxon>Chordata</taxon>
        <taxon>Craniata</taxon>
        <taxon>Vertebrata</taxon>
        <taxon>Euteleostomi</taxon>
        <taxon>Actinopterygii</taxon>
        <taxon>Neopterygii</taxon>
        <taxon>Teleostei</taxon>
        <taxon>Neoteleostei</taxon>
        <taxon>Acanthomorphata</taxon>
        <taxon>Eupercaria</taxon>
        <taxon>Perciformes</taxon>
        <taxon>Cottioidei</taxon>
        <taxon>Cottales</taxon>
        <taxon>Liparidae</taxon>
        <taxon>Liparis</taxon>
    </lineage>
</organism>
<evidence type="ECO:0000256" key="1">
    <source>
        <dbReference type="SAM" id="MobiDB-lite"/>
    </source>
</evidence>
<dbReference type="AlphaFoldDB" id="A0A4Z2GRR6"/>
<sequence>MALCPRLDSSQRTSKRPTSEKQPPDNCIGVLVDDTAPDSCGWRSVFPSGANKKSPASVDWLYVTLRNHDQKAGRSTSGYYRLRPGGY</sequence>